<dbReference type="KEGG" id="tan:TA09195"/>
<gene>
    <name evidence="8" type="ORF">TA09195</name>
</gene>
<dbReference type="eggNOG" id="KOG2918">
    <property type="taxonomic scope" value="Eukaryota"/>
</dbReference>
<comment type="catalytic activity">
    <reaction evidence="1">
        <text>[phosphatase 2A protein]-C-terminal L-leucine + S-adenosyl-L-methionine = [phosphatase 2A protein]-C-terminal L-leucine methyl ester + S-adenosyl-L-homocysteine</text>
        <dbReference type="Rhea" id="RHEA:48544"/>
        <dbReference type="Rhea" id="RHEA-COMP:12134"/>
        <dbReference type="Rhea" id="RHEA-COMP:12135"/>
        <dbReference type="ChEBI" id="CHEBI:57856"/>
        <dbReference type="ChEBI" id="CHEBI:59789"/>
        <dbReference type="ChEBI" id="CHEBI:90516"/>
        <dbReference type="ChEBI" id="CHEBI:90517"/>
        <dbReference type="EC" id="2.1.1.233"/>
    </reaction>
</comment>
<protein>
    <recommendedName>
        <fullName evidence="3">[phosphatase 2A protein]-leucine-carboxy methyltransferase</fullName>
        <ecNumber evidence="3">2.1.1.233</ecNumber>
    </recommendedName>
    <alternativeName>
        <fullName evidence="7">[Phosphatase 2A protein]-leucine-carboxy methyltransferase 1</fullName>
    </alternativeName>
</protein>
<dbReference type="Pfam" id="PF04072">
    <property type="entry name" value="LCM"/>
    <property type="match status" value="1"/>
</dbReference>
<dbReference type="VEuPathDB" id="PiroplasmaDB:TA09195"/>
<dbReference type="InterPro" id="IPR016651">
    <property type="entry name" value="LCMT1"/>
</dbReference>
<name>Q4UAG8_THEAN</name>
<evidence type="ECO:0000256" key="3">
    <source>
        <dbReference type="ARBA" id="ARBA00012834"/>
    </source>
</evidence>
<evidence type="ECO:0000313" key="8">
    <source>
        <dbReference type="EMBL" id="CAI76183.1"/>
    </source>
</evidence>
<evidence type="ECO:0000256" key="4">
    <source>
        <dbReference type="ARBA" id="ARBA00022603"/>
    </source>
</evidence>
<sequence length="365" mass="42733">MSFGFSMDSNSLVQKTSDLTTTIKARAVELGYYEDEFIDKFVETSSQATLMTIVHVVRSNAFRLVLDKFIESFPDQTVQFVNLGAGFDTISFYALKKYPNVICFDTDFDDQMKTKSKIIYENDCFKQLLPDLKLENGFITSNRYKIVPFDLSNLNDFNNLINAGLSPKYPTLYMAEFVFMYVKSEYVNEMLLPTEVTKFYNKVLSSAGVKVYGPLEYPSIESQIQRYSKRWNVKMVCYSEFYNMNTSEEEKKRIIVILHMDNVFQELEDFKDMRELGVFCSHFFVTVLYKHELSKVLELFNVDDYNYVVRGEYDIPFGLKFDYNTEFNINCFNKIFIGNVDLEEILYRSETDSNSSFLNEFNVKT</sequence>
<dbReference type="AlphaFoldDB" id="Q4UAG8"/>
<evidence type="ECO:0000256" key="1">
    <source>
        <dbReference type="ARBA" id="ARBA00000724"/>
    </source>
</evidence>
<keyword evidence="9" id="KW-1185">Reference proteome</keyword>
<dbReference type="InParanoid" id="Q4UAG8"/>
<keyword evidence="5" id="KW-0808">Transferase</keyword>
<evidence type="ECO:0000256" key="6">
    <source>
        <dbReference type="ARBA" id="ARBA00022691"/>
    </source>
</evidence>
<evidence type="ECO:0000256" key="5">
    <source>
        <dbReference type="ARBA" id="ARBA00022679"/>
    </source>
</evidence>
<comment type="similarity">
    <text evidence="2">Belongs to the methyltransferase superfamily. LCMT family.</text>
</comment>
<reference evidence="8 9" key="1">
    <citation type="journal article" date="2005" name="Science">
        <title>Genome of the host-cell transforming parasite Theileria annulata compared with T. parva.</title>
        <authorList>
            <person name="Pain A."/>
            <person name="Renauld H."/>
            <person name="Berriman M."/>
            <person name="Murphy L."/>
            <person name="Yeats C.A."/>
            <person name="Weir W."/>
            <person name="Kerhornou A."/>
            <person name="Aslett M."/>
            <person name="Bishop R."/>
            <person name="Bouchier C."/>
            <person name="Cochet M."/>
            <person name="Coulson R.M.R."/>
            <person name="Cronin A."/>
            <person name="de Villiers E.P."/>
            <person name="Fraser A."/>
            <person name="Fosker N."/>
            <person name="Gardner M."/>
            <person name="Goble A."/>
            <person name="Griffiths-Jones S."/>
            <person name="Harris D.E."/>
            <person name="Katzer F."/>
            <person name="Larke N."/>
            <person name="Lord A."/>
            <person name="Maser P."/>
            <person name="McKellar S."/>
            <person name="Mooney P."/>
            <person name="Morton F."/>
            <person name="Nene V."/>
            <person name="O'Neil S."/>
            <person name="Price C."/>
            <person name="Quail M.A."/>
            <person name="Rabbinowitsch E."/>
            <person name="Rawlings N.D."/>
            <person name="Rutter S."/>
            <person name="Saunders D."/>
            <person name="Seeger K."/>
            <person name="Shah T."/>
            <person name="Squares R."/>
            <person name="Squares S."/>
            <person name="Tivey A."/>
            <person name="Walker A.R."/>
            <person name="Woodward J."/>
            <person name="Dobbelaere D.A.E."/>
            <person name="Langsley G."/>
            <person name="Rajandream M.A."/>
            <person name="McKeever D."/>
            <person name="Shiels B."/>
            <person name="Tait A."/>
            <person name="Barrell B.G."/>
            <person name="Hall N."/>
        </authorList>
    </citation>
    <scope>NUCLEOTIDE SEQUENCE [LARGE SCALE GENOMIC DNA]</scope>
    <source>
        <strain evidence="9">Ankara</strain>
    </source>
</reference>
<dbReference type="OrthoDB" id="203237at2759"/>
<dbReference type="EMBL" id="CR940353">
    <property type="protein sequence ID" value="CAI76183.1"/>
    <property type="molecule type" value="Genomic_DNA"/>
</dbReference>
<dbReference type="RefSeq" id="XP_952808.1">
    <property type="nucleotide sequence ID" value="XM_947715.1"/>
</dbReference>
<dbReference type="GO" id="GO:0032259">
    <property type="term" value="P:methylation"/>
    <property type="evidence" value="ECO:0007669"/>
    <property type="project" value="UniProtKB-KW"/>
</dbReference>
<keyword evidence="4 8" id="KW-0489">Methyltransferase</keyword>
<evidence type="ECO:0000313" key="9">
    <source>
        <dbReference type="Proteomes" id="UP000001950"/>
    </source>
</evidence>
<keyword evidence="6" id="KW-0949">S-adenosyl-L-methionine</keyword>
<proteinExistence type="inferred from homology"/>
<dbReference type="Gene3D" id="3.40.50.150">
    <property type="entry name" value="Vaccinia Virus protein VP39"/>
    <property type="match status" value="1"/>
</dbReference>
<accession>Q4UAG8</accession>
<dbReference type="SUPFAM" id="SSF53335">
    <property type="entry name" value="S-adenosyl-L-methionine-dependent methyltransferases"/>
    <property type="match status" value="1"/>
</dbReference>
<dbReference type="GeneID" id="3863251"/>
<dbReference type="PANTHER" id="PTHR13600">
    <property type="entry name" value="LEUCINE CARBOXYL METHYLTRANSFERASE"/>
    <property type="match status" value="1"/>
</dbReference>
<dbReference type="Proteomes" id="UP000001950">
    <property type="component" value="Chromosome 4"/>
</dbReference>
<dbReference type="InterPro" id="IPR007213">
    <property type="entry name" value="Ppm1/Ppm2/Tcmp"/>
</dbReference>
<organism evidence="8 9">
    <name type="scientific">Theileria annulata</name>
    <dbReference type="NCBI Taxonomy" id="5874"/>
    <lineage>
        <taxon>Eukaryota</taxon>
        <taxon>Sar</taxon>
        <taxon>Alveolata</taxon>
        <taxon>Apicomplexa</taxon>
        <taxon>Aconoidasida</taxon>
        <taxon>Piroplasmida</taxon>
        <taxon>Theileriidae</taxon>
        <taxon>Theileria</taxon>
    </lineage>
</organism>
<evidence type="ECO:0000256" key="2">
    <source>
        <dbReference type="ARBA" id="ARBA00010703"/>
    </source>
</evidence>
<dbReference type="PANTHER" id="PTHR13600:SF21">
    <property type="entry name" value="LEUCINE CARBOXYL METHYLTRANSFERASE 1"/>
    <property type="match status" value="1"/>
</dbReference>
<dbReference type="InterPro" id="IPR029063">
    <property type="entry name" value="SAM-dependent_MTases_sf"/>
</dbReference>
<dbReference type="STRING" id="5874.Q4UAG8"/>
<dbReference type="EC" id="2.1.1.233" evidence="3"/>
<dbReference type="GO" id="GO:0018423">
    <property type="term" value="F:protein C-terminal leucine carboxyl O-methyltransferase activity"/>
    <property type="evidence" value="ECO:0007669"/>
    <property type="project" value="UniProtKB-EC"/>
</dbReference>
<evidence type="ECO:0000256" key="7">
    <source>
        <dbReference type="ARBA" id="ARBA00032526"/>
    </source>
</evidence>